<sequence length="469" mass="55779">MVNRLWCETVVPILWRNPWSYDGVNYNNKSSLFTIISCYLFDNIKGFITEQGIQLPSSSNQSLLLFDYLSFCRSINVNTIRSIISIGSTLDYNQFSMQQEFYSLFMKKCPELKYFDMRSIKHQIFYFPEAKARLELLCELKCDTSIDSSYLYGLSQLCHHIQRIIIINIDQKPNYGIAKLIEVQKNLIHFEWDDYDEYLTDDPYKDIFLALVKKSDTLHYLKVFFDGIDNTTLQDILPKFHKLKTLISDGYFFLTKEQLERLKKQVYHDLEILNLEWNSLNVISCIIENNGGRLKKILFRPHDTIDCDYYHFNEHSLNFIRKVHENCPLIEYLSIIFPPSKEHFTEFENLLKVCKNLKSLLLLLDMDITDTYDEVLEHGKELLNMLIRSSSTSLIEVRLCNRFKFSLKILEEFLEKWRVNRPILSIYTIDSTYKEEDYKELINKYKNDGVIKDFKHVTYMDEICYNEIS</sequence>
<keyword evidence="3" id="KW-1185">Reference proteome</keyword>
<organism evidence="1 3">
    <name type="scientific">Rhizophagus clarus</name>
    <dbReference type="NCBI Taxonomy" id="94130"/>
    <lineage>
        <taxon>Eukaryota</taxon>
        <taxon>Fungi</taxon>
        <taxon>Fungi incertae sedis</taxon>
        <taxon>Mucoromycota</taxon>
        <taxon>Glomeromycotina</taxon>
        <taxon>Glomeromycetes</taxon>
        <taxon>Glomerales</taxon>
        <taxon>Glomeraceae</taxon>
        <taxon>Rhizophagus</taxon>
    </lineage>
</organism>
<accession>A0A2Z6QD95</accession>
<dbReference type="EMBL" id="BLAL01000357">
    <property type="protein sequence ID" value="GET04806.1"/>
    <property type="molecule type" value="Genomic_DNA"/>
</dbReference>
<gene>
    <name evidence="2" type="ORF">RCL2_003109900</name>
    <name evidence="1" type="ORF">RclHR1_14640005</name>
</gene>
<dbReference type="AlphaFoldDB" id="A0A2Z6QD95"/>
<dbReference type="InterPro" id="IPR032675">
    <property type="entry name" value="LRR_dom_sf"/>
</dbReference>
<dbReference type="Proteomes" id="UP000615446">
    <property type="component" value="Unassembled WGS sequence"/>
</dbReference>
<comment type="caution">
    <text evidence="1">The sequence shown here is derived from an EMBL/GenBank/DDBJ whole genome shotgun (WGS) entry which is preliminary data.</text>
</comment>
<reference evidence="1 3" key="1">
    <citation type="submission" date="2017-11" db="EMBL/GenBank/DDBJ databases">
        <title>The genome of Rhizophagus clarus HR1 reveals common genetic basis of auxotrophy among arbuscular mycorrhizal fungi.</title>
        <authorList>
            <person name="Kobayashi Y."/>
        </authorList>
    </citation>
    <scope>NUCLEOTIDE SEQUENCE [LARGE SCALE GENOMIC DNA]</scope>
    <source>
        <strain evidence="1 3">HR1</strain>
    </source>
</reference>
<dbReference type="Proteomes" id="UP000247702">
    <property type="component" value="Unassembled WGS sequence"/>
</dbReference>
<dbReference type="SUPFAM" id="SSF52047">
    <property type="entry name" value="RNI-like"/>
    <property type="match status" value="1"/>
</dbReference>
<proteinExistence type="predicted"/>
<evidence type="ECO:0000313" key="2">
    <source>
        <dbReference type="EMBL" id="GET04806.1"/>
    </source>
</evidence>
<evidence type="ECO:0000313" key="3">
    <source>
        <dbReference type="Proteomes" id="UP000247702"/>
    </source>
</evidence>
<name>A0A2Z6QD95_9GLOM</name>
<evidence type="ECO:0008006" key="4">
    <source>
        <dbReference type="Google" id="ProtNLM"/>
    </source>
</evidence>
<dbReference type="Gene3D" id="3.80.10.10">
    <property type="entry name" value="Ribonuclease Inhibitor"/>
    <property type="match status" value="1"/>
</dbReference>
<protein>
    <recommendedName>
        <fullName evidence="4">F-box domain-containing protein</fullName>
    </recommendedName>
</protein>
<evidence type="ECO:0000313" key="1">
    <source>
        <dbReference type="EMBL" id="GBB88123.1"/>
    </source>
</evidence>
<reference evidence="2" key="2">
    <citation type="submission" date="2019-10" db="EMBL/GenBank/DDBJ databases">
        <title>Conservation and host-specific expression of non-tandemly repeated heterogenous ribosome RNA gene in arbuscular mycorrhizal fungi.</title>
        <authorList>
            <person name="Maeda T."/>
            <person name="Kobayashi Y."/>
            <person name="Nakagawa T."/>
            <person name="Ezawa T."/>
            <person name="Yamaguchi K."/>
            <person name="Bino T."/>
            <person name="Nishimoto Y."/>
            <person name="Shigenobu S."/>
            <person name="Kawaguchi M."/>
        </authorList>
    </citation>
    <scope>NUCLEOTIDE SEQUENCE</scope>
    <source>
        <strain evidence="2">HR1</strain>
    </source>
</reference>
<dbReference type="EMBL" id="BEXD01000518">
    <property type="protein sequence ID" value="GBB88123.1"/>
    <property type="molecule type" value="Genomic_DNA"/>
</dbReference>